<dbReference type="InterPro" id="IPR030379">
    <property type="entry name" value="G_SEPTIN_dom"/>
</dbReference>
<comment type="similarity">
    <text evidence="1">Belongs to the TRAFAC class TrmE-Era-EngA-EngB-Septin-like GTPase superfamily. Septin GTPase family.</text>
</comment>
<dbReference type="HOGENOM" id="CLU_017509_0_0_1"/>
<dbReference type="Proteomes" id="UP000006352">
    <property type="component" value="Unassembled WGS sequence"/>
</dbReference>
<dbReference type="Pfam" id="PF00172">
    <property type="entry name" value="Zn_clus"/>
    <property type="match status" value="1"/>
</dbReference>
<evidence type="ECO:0000259" key="4">
    <source>
        <dbReference type="PROSITE" id="PS51719"/>
    </source>
</evidence>
<evidence type="ECO:0000256" key="1">
    <source>
        <dbReference type="RuleBase" id="RU004560"/>
    </source>
</evidence>
<dbReference type="PROSITE" id="PS00463">
    <property type="entry name" value="ZN2_CY6_FUNGAL_1"/>
    <property type="match status" value="1"/>
</dbReference>
<keyword evidence="1" id="KW-0342">GTP-binding</keyword>
<accession>J4G2C3</accession>
<dbReference type="RefSeq" id="XP_012179936.1">
    <property type="nucleotide sequence ID" value="XM_012324546.1"/>
</dbReference>
<dbReference type="InterPro" id="IPR001138">
    <property type="entry name" value="Zn2Cys6_DnaBD"/>
</dbReference>
<keyword evidence="1" id="KW-0547">Nucleotide-binding</keyword>
<feature type="region of interest" description="Disordered" evidence="2">
    <location>
        <begin position="691"/>
        <end position="759"/>
    </location>
</feature>
<feature type="region of interest" description="Disordered" evidence="2">
    <location>
        <begin position="493"/>
        <end position="586"/>
    </location>
</feature>
<dbReference type="EMBL" id="HE796997">
    <property type="protein sequence ID" value="CCM00653.1"/>
    <property type="molecule type" value="Genomic_DNA"/>
</dbReference>
<dbReference type="CDD" id="cd00067">
    <property type="entry name" value="GAL4"/>
    <property type="match status" value="1"/>
</dbReference>
<dbReference type="SUPFAM" id="SSF57701">
    <property type="entry name" value="Zn2/Cys6 DNA-binding domain"/>
    <property type="match status" value="1"/>
</dbReference>
<dbReference type="SMART" id="SM00066">
    <property type="entry name" value="GAL4"/>
    <property type="match status" value="1"/>
</dbReference>
<dbReference type="Gene3D" id="3.40.50.300">
    <property type="entry name" value="P-loop containing nucleotide triphosphate hydrolases"/>
    <property type="match status" value="1"/>
</dbReference>
<protein>
    <recommendedName>
        <fullName evidence="7">Zn(2)-C6 fungal-type domain-containing protein</fullName>
    </recommendedName>
</protein>
<dbReference type="AlphaFoldDB" id="J4G2C3"/>
<keyword evidence="6" id="KW-1185">Reference proteome</keyword>
<dbReference type="PRINTS" id="PR00755">
    <property type="entry name" value="AFLATOXINBRP"/>
</dbReference>
<dbReference type="Gene3D" id="4.10.240.10">
    <property type="entry name" value="Zn(2)-C6 fungal-type DNA-binding domain"/>
    <property type="match status" value="1"/>
</dbReference>
<evidence type="ECO:0008006" key="7">
    <source>
        <dbReference type="Google" id="ProtNLM"/>
    </source>
</evidence>
<dbReference type="PROSITE" id="PS50048">
    <property type="entry name" value="ZN2_CY6_FUNGAL_2"/>
    <property type="match status" value="1"/>
</dbReference>
<gene>
    <name evidence="5" type="ORF">FIBRA_02691</name>
</gene>
<dbReference type="Pfam" id="PF00735">
    <property type="entry name" value="Septin"/>
    <property type="match status" value="3"/>
</dbReference>
<sequence length="759" mass="82175">MVAGRRTGKTSFLRLLLDTSLVAPSVSRDQLVSVAKFVQGCSGHTSHVRSVSVAVDLAPADPDEPHLLNLTLIDTPSLDYDDDPAAQRAVDDILRHVDARFAESIEDDRKARTGDHHVHLCIYFLDPECIVPPSVSAPPVPLVSRARANSLSAPDAEPVILEPPVTTNPLLCRPTLPAADIATIRRLSARVNVLPVVARADVLSNDRLAAVKLAIRRDLAEAGIGFGIFDVDSFPQYSQRDTVELTPPARVSEPPNGYKHANGVSSTAASPPSPPVSPSFLRLPFALISPDIYSHSDGVSRVAPSRHELALQYTPLQQHPKLKQPLTKIIPGKFIRSYRWGFLDVMDVNHCDFIHLRGAIFHHMQTLQKYTKEYLFQKFRNEMQPPHPMPTRAAQPSNSAPPPPQFPHSSRPILAIDTTPTHATSKRQPPPQPAPRAGIAPNGDAAPSAVSPQPPPAVSESSPRTATSSRSQRSRTKKITVACNFCRSRKLKCDGGRPACSQCHKRSNPCDYMASTKRRRGKSRKQFGDSESEGESMEDQSVELENPSESPEVLSRGRSRRNSSVSMLLTENLPPLGTAMDRPEDTSNVLPSIAQATMAVPLPEPRPELPPIVTLSASPANVPREETATRSSAKPDQGHMIQTQRRRNASTAPGKGRTNHGSKIVACNLARQDATAHIRRAEVALGDHWRATTSTTPIQAEPVGEAPFPSSGAPEPTNGYTRRISAVDSGTADHSGQPAKKMRMAAAESGRSALAVAQP</sequence>
<dbReference type="OrthoDB" id="10261408at2759"/>
<feature type="region of interest" description="Disordered" evidence="2">
    <location>
        <begin position="246"/>
        <end position="275"/>
    </location>
</feature>
<name>J4G2C3_9APHY</name>
<evidence type="ECO:0000259" key="3">
    <source>
        <dbReference type="PROSITE" id="PS50048"/>
    </source>
</evidence>
<evidence type="ECO:0000256" key="2">
    <source>
        <dbReference type="SAM" id="MobiDB-lite"/>
    </source>
</evidence>
<organism evidence="5 6">
    <name type="scientific">Fibroporia radiculosa</name>
    <dbReference type="NCBI Taxonomy" id="599839"/>
    <lineage>
        <taxon>Eukaryota</taxon>
        <taxon>Fungi</taxon>
        <taxon>Dikarya</taxon>
        <taxon>Basidiomycota</taxon>
        <taxon>Agaricomycotina</taxon>
        <taxon>Agaricomycetes</taxon>
        <taxon>Polyporales</taxon>
        <taxon>Fibroporiaceae</taxon>
        <taxon>Fibroporia</taxon>
    </lineage>
</organism>
<dbReference type="STRING" id="599839.J4G2C3"/>
<feature type="region of interest" description="Disordered" evidence="2">
    <location>
        <begin position="620"/>
        <end position="661"/>
    </location>
</feature>
<proteinExistence type="inferred from homology"/>
<feature type="compositionally biased region" description="Low complexity" evidence="2">
    <location>
        <begin position="458"/>
        <end position="471"/>
    </location>
</feature>
<evidence type="ECO:0000313" key="5">
    <source>
        <dbReference type="EMBL" id="CCM00653.1"/>
    </source>
</evidence>
<reference evidence="5 6" key="1">
    <citation type="journal article" date="2012" name="Appl. Environ. Microbiol.">
        <title>Short-read sequencing for genomic analysis of the brown rot fungus Fibroporia radiculosa.</title>
        <authorList>
            <person name="Tang J.D."/>
            <person name="Perkins A.D."/>
            <person name="Sonstegard T.S."/>
            <person name="Schroeder S.G."/>
            <person name="Burgess S.C."/>
            <person name="Diehl S.V."/>
        </authorList>
    </citation>
    <scope>NUCLEOTIDE SEQUENCE [LARGE SCALE GENOMIC DNA]</scope>
    <source>
        <strain evidence="5 6">TFFH 294</strain>
    </source>
</reference>
<dbReference type="GeneID" id="24095564"/>
<dbReference type="GO" id="GO:0000981">
    <property type="term" value="F:DNA-binding transcription factor activity, RNA polymerase II-specific"/>
    <property type="evidence" value="ECO:0007669"/>
    <property type="project" value="InterPro"/>
</dbReference>
<dbReference type="GO" id="GO:0005525">
    <property type="term" value="F:GTP binding"/>
    <property type="evidence" value="ECO:0007669"/>
    <property type="project" value="UniProtKB-KW"/>
</dbReference>
<feature type="region of interest" description="Disordered" evidence="2">
    <location>
        <begin position="382"/>
        <end position="477"/>
    </location>
</feature>
<dbReference type="InterPro" id="IPR027417">
    <property type="entry name" value="P-loop_NTPase"/>
</dbReference>
<dbReference type="InterPro" id="IPR036864">
    <property type="entry name" value="Zn2-C6_fun-type_DNA-bd_sf"/>
</dbReference>
<feature type="compositionally biased region" description="Basic residues" evidence="2">
    <location>
        <begin position="516"/>
        <end position="525"/>
    </location>
</feature>
<feature type="domain" description="Zn(2)-C6 fungal-type" evidence="3">
    <location>
        <begin position="482"/>
        <end position="512"/>
    </location>
</feature>
<dbReference type="PROSITE" id="PS51719">
    <property type="entry name" value="G_SEPTIN"/>
    <property type="match status" value="1"/>
</dbReference>
<feature type="compositionally biased region" description="Acidic residues" evidence="2">
    <location>
        <begin position="530"/>
        <end position="542"/>
    </location>
</feature>
<dbReference type="InParanoid" id="J4G2C3"/>
<dbReference type="PANTHER" id="PTHR18884">
    <property type="entry name" value="SEPTIN"/>
    <property type="match status" value="1"/>
</dbReference>
<evidence type="ECO:0000313" key="6">
    <source>
        <dbReference type="Proteomes" id="UP000006352"/>
    </source>
</evidence>
<feature type="domain" description="Septin-type G" evidence="4">
    <location>
        <begin position="1"/>
        <end position="386"/>
    </location>
</feature>
<dbReference type="GO" id="GO:0008270">
    <property type="term" value="F:zinc ion binding"/>
    <property type="evidence" value="ECO:0007669"/>
    <property type="project" value="InterPro"/>
</dbReference>